<feature type="region of interest" description="Disordered" evidence="1">
    <location>
        <begin position="22"/>
        <end position="44"/>
    </location>
</feature>
<feature type="region of interest" description="Disordered" evidence="1">
    <location>
        <begin position="201"/>
        <end position="294"/>
    </location>
</feature>
<evidence type="ECO:0000256" key="1">
    <source>
        <dbReference type="SAM" id="MobiDB-lite"/>
    </source>
</evidence>
<name>A0A7J6CUV8_9TELE</name>
<sequence length="339" mass="35094">MDSRPGFGSGVRVQCTAQTHNIATATTGSTADRGTTSRSSTAEGLKMPAALTDLNGRSTKLEVSLKRPEKAFFSPNAALLTTGNSDLGSMMTGNSGVSSMVAEDIIMAFIMAGGSGVANRTGQAATLANEVADEAALAGVDSGCNMAAILGADSGCGMGVVTDTGLAIISVWHGGNPVRPDSMATGAHSLLPPCKKCLGETSSSTVNSDPQNNKTKSIYCARDQPGSSSGKLRLISKSSPLQKQSRSKASSPGPSRHGGRPTEVAELNSSRGMPRRGPHSEHPPEGRDMRLTEAEETALLETHLAARTAHSVEESVSGMDRYALAVCHNLTRRRKPSSS</sequence>
<feature type="compositionally biased region" description="Polar residues" evidence="1">
    <location>
        <begin position="22"/>
        <end position="42"/>
    </location>
</feature>
<reference evidence="2 3" key="1">
    <citation type="submission" date="2020-04" db="EMBL/GenBank/DDBJ databases">
        <title>Chromosome-level genome assembly of a cyprinid fish Onychostoma macrolepis by integration of Nanopore Sequencing, Bionano and Hi-C technology.</title>
        <authorList>
            <person name="Wang D."/>
        </authorList>
    </citation>
    <scope>NUCLEOTIDE SEQUENCE [LARGE SCALE GENOMIC DNA]</scope>
    <source>
        <strain evidence="2">SWU-2019</strain>
        <tissue evidence="2">Muscle</tissue>
    </source>
</reference>
<protein>
    <submittedName>
        <fullName evidence="2">Uncharacterized protein</fullName>
    </submittedName>
</protein>
<dbReference type="Proteomes" id="UP000579812">
    <property type="component" value="Unassembled WGS sequence"/>
</dbReference>
<feature type="compositionally biased region" description="Polar residues" evidence="1">
    <location>
        <begin position="201"/>
        <end position="216"/>
    </location>
</feature>
<evidence type="ECO:0000313" key="3">
    <source>
        <dbReference type="Proteomes" id="UP000579812"/>
    </source>
</evidence>
<dbReference type="EMBL" id="JAAMOB010000007">
    <property type="protein sequence ID" value="KAF4110901.1"/>
    <property type="molecule type" value="Genomic_DNA"/>
</dbReference>
<organism evidence="2 3">
    <name type="scientific">Onychostoma macrolepis</name>
    <dbReference type="NCBI Taxonomy" id="369639"/>
    <lineage>
        <taxon>Eukaryota</taxon>
        <taxon>Metazoa</taxon>
        <taxon>Chordata</taxon>
        <taxon>Craniata</taxon>
        <taxon>Vertebrata</taxon>
        <taxon>Euteleostomi</taxon>
        <taxon>Actinopterygii</taxon>
        <taxon>Neopterygii</taxon>
        <taxon>Teleostei</taxon>
        <taxon>Ostariophysi</taxon>
        <taxon>Cypriniformes</taxon>
        <taxon>Cyprinidae</taxon>
        <taxon>Acrossocheilinae</taxon>
        <taxon>Onychostoma</taxon>
    </lineage>
</organism>
<gene>
    <name evidence="2" type="ORF">G5714_007932</name>
</gene>
<proteinExistence type="predicted"/>
<feature type="compositionally biased region" description="Polar residues" evidence="1">
    <location>
        <begin position="225"/>
        <end position="253"/>
    </location>
</feature>
<keyword evidence="3" id="KW-1185">Reference proteome</keyword>
<evidence type="ECO:0000313" key="2">
    <source>
        <dbReference type="EMBL" id="KAF4110901.1"/>
    </source>
</evidence>
<feature type="compositionally biased region" description="Basic and acidic residues" evidence="1">
    <location>
        <begin position="278"/>
        <end position="293"/>
    </location>
</feature>
<dbReference type="AlphaFoldDB" id="A0A7J6CUV8"/>
<accession>A0A7J6CUV8</accession>
<comment type="caution">
    <text evidence="2">The sequence shown here is derived from an EMBL/GenBank/DDBJ whole genome shotgun (WGS) entry which is preliminary data.</text>
</comment>